<dbReference type="InterPro" id="IPR001841">
    <property type="entry name" value="Znf_RING"/>
</dbReference>
<dbReference type="SMART" id="SM00184">
    <property type="entry name" value="RING"/>
    <property type="match status" value="1"/>
</dbReference>
<keyword evidence="6" id="KW-0812">Transmembrane</keyword>
<dbReference type="CDD" id="cd16448">
    <property type="entry name" value="RING-H2"/>
    <property type="match status" value="1"/>
</dbReference>
<dbReference type="AlphaFoldDB" id="A0A9N9BPU7"/>
<keyword evidence="9" id="KW-1185">Reference proteome</keyword>
<keyword evidence="2 4" id="KW-0863">Zinc-finger</keyword>
<dbReference type="GO" id="GO:0008270">
    <property type="term" value="F:zinc ion binding"/>
    <property type="evidence" value="ECO:0007669"/>
    <property type="project" value="UniProtKB-KW"/>
</dbReference>
<dbReference type="PROSITE" id="PS50089">
    <property type="entry name" value="ZF_RING_2"/>
    <property type="match status" value="1"/>
</dbReference>
<feature type="domain" description="RING-type" evidence="7">
    <location>
        <begin position="66"/>
        <end position="108"/>
    </location>
</feature>
<comment type="caution">
    <text evidence="8">The sequence shown here is derived from an EMBL/GenBank/DDBJ whole genome shotgun (WGS) entry which is preliminary data.</text>
</comment>
<keyword evidence="1" id="KW-0479">Metal-binding</keyword>
<dbReference type="Gene3D" id="3.30.40.10">
    <property type="entry name" value="Zinc/RING finger domain, C3HC4 (zinc finger)"/>
    <property type="match status" value="1"/>
</dbReference>
<feature type="compositionally biased region" description="Basic and acidic residues" evidence="5">
    <location>
        <begin position="155"/>
        <end position="174"/>
    </location>
</feature>
<evidence type="ECO:0000256" key="2">
    <source>
        <dbReference type="ARBA" id="ARBA00022771"/>
    </source>
</evidence>
<dbReference type="EMBL" id="CAJVPS010002568">
    <property type="protein sequence ID" value="CAG8571674.1"/>
    <property type="molecule type" value="Genomic_DNA"/>
</dbReference>
<feature type="region of interest" description="Disordered" evidence="5">
    <location>
        <begin position="147"/>
        <end position="177"/>
    </location>
</feature>
<dbReference type="SUPFAM" id="SSF57850">
    <property type="entry name" value="RING/U-box"/>
    <property type="match status" value="1"/>
</dbReference>
<sequence length="536" mass="61611">IIRSSPNLKYFDISGNDIRDKIVEAVTYPCHELEYLDLVGSLAYNILKITGDTIIQKIEIPEIPKCSICTKDILAVSYKAFTILECGHVFHRVCIEKKIMHTVPSICPFSGCGKSVDVVDEGSRRDSVSSQTSGTSTLVGEFTRNIGIGSPRISSQDRDVDMDGNEETEHRVEESSTTFPEMNINSVNFHELNDMIIKAEDNNQKTSQDLIRSYHCFGKGYMLWFSFYDKTYSEDSSNSLVNDKIKEHIPNQDRITETTIRKRKKDDNGRVKSFSALSISKLSKDDIDYVIAKVLKANQTYLLLERAQEWSYTEFLNLHRSVILSSQPFSNDWTVLNLPWTRRFLNQAKILKSDYEAVEKQVVYYSLFVIGSSCLLLSGLGILAVIPSRVIVMVKKQSANKSLKTYWKEIIYEWEKMEAKQAHIIGSMKVYSKVAEHNAKTSISKDYSNIFPLQSKYQKFTEYLYKQEVLTEGIELSTTYNDTPNMRPRNNSQKFDIDLENEKIKFDFTVIEKELQQKPINKLVLSIYLKDLDNIR</sequence>
<dbReference type="InterPro" id="IPR013083">
    <property type="entry name" value="Znf_RING/FYVE/PHD"/>
</dbReference>
<evidence type="ECO:0000313" key="9">
    <source>
        <dbReference type="Proteomes" id="UP000789508"/>
    </source>
</evidence>
<evidence type="ECO:0000256" key="3">
    <source>
        <dbReference type="ARBA" id="ARBA00022833"/>
    </source>
</evidence>
<dbReference type="OrthoDB" id="2400214at2759"/>
<reference evidence="8" key="1">
    <citation type="submission" date="2021-06" db="EMBL/GenBank/DDBJ databases">
        <authorList>
            <person name="Kallberg Y."/>
            <person name="Tangrot J."/>
            <person name="Rosling A."/>
        </authorList>
    </citation>
    <scope>NUCLEOTIDE SEQUENCE</scope>
    <source>
        <strain evidence="8">FL130A</strain>
    </source>
</reference>
<accession>A0A9N9BPU7</accession>
<evidence type="ECO:0000256" key="6">
    <source>
        <dbReference type="SAM" id="Phobius"/>
    </source>
</evidence>
<dbReference type="SUPFAM" id="SSF52047">
    <property type="entry name" value="RNI-like"/>
    <property type="match status" value="1"/>
</dbReference>
<evidence type="ECO:0000259" key="7">
    <source>
        <dbReference type="PROSITE" id="PS50089"/>
    </source>
</evidence>
<evidence type="ECO:0000313" key="8">
    <source>
        <dbReference type="EMBL" id="CAG8571674.1"/>
    </source>
</evidence>
<evidence type="ECO:0000256" key="1">
    <source>
        <dbReference type="ARBA" id="ARBA00022723"/>
    </source>
</evidence>
<evidence type="ECO:0000256" key="5">
    <source>
        <dbReference type="SAM" id="MobiDB-lite"/>
    </source>
</evidence>
<feature type="non-terminal residue" evidence="8">
    <location>
        <position position="536"/>
    </location>
</feature>
<evidence type="ECO:0000256" key="4">
    <source>
        <dbReference type="PROSITE-ProRule" id="PRU00175"/>
    </source>
</evidence>
<name>A0A9N9BPU7_9GLOM</name>
<dbReference type="Pfam" id="PF00097">
    <property type="entry name" value="zf-C3HC4"/>
    <property type="match status" value="1"/>
</dbReference>
<keyword evidence="6" id="KW-0472">Membrane</keyword>
<organism evidence="8 9">
    <name type="scientific">Ambispora leptoticha</name>
    <dbReference type="NCBI Taxonomy" id="144679"/>
    <lineage>
        <taxon>Eukaryota</taxon>
        <taxon>Fungi</taxon>
        <taxon>Fungi incertae sedis</taxon>
        <taxon>Mucoromycota</taxon>
        <taxon>Glomeromycotina</taxon>
        <taxon>Glomeromycetes</taxon>
        <taxon>Archaeosporales</taxon>
        <taxon>Ambisporaceae</taxon>
        <taxon>Ambispora</taxon>
    </lineage>
</organism>
<gene>
    <name evidence="8" type="ORF">ALEPTO_LOCUS6842</name>
</gene>
<feature type="transmembrane region" description="Helical" evidence="6">
    <location>
        <begin position="362"/>
        <end position="386"/>
    </location>
</feature>
<dbReference type="Proteomes" id="UP000789508">
    <property type="component" value="Unassembled WGS sequence"/>
</dbReference>
<dbReference type="InterPro" id="IPR018957">
    <property type="entry name" value="Znf_C3HC4_RING-type"/>
</dbReference>
<keyword evidence="3" id="KW-0862">Zinc</keyword>
<keyword evidence="6" id="KW-1133">Transmembrane helix</keyword>
<protein>
    <submittedName>
        <fullName evidence="8">3984_t:CDS:1</fullName>
    </submittedName>
</protein>
<proteinExistence type="predicted"/>